<dbReference type="Pfam" id="PF11971">
    <property type="entry name" value="CAMSAP_CH"/>
    <property type="match status" value="1"/>
</dbReference>
<sequence length="1539" mass="173130">MDVETQEIRQARQRASVKWLLSKAFNNRVPDNLKEPFYRDHENQERLKPQIIVELGNATLYCQTLANLYSDPNYQSMNHWSIIQTLARKGVPVAESADMPITETVLIQTNPLRINAHMSVIESLMVLYAKEISSGDRVMAAIRRISGNNYQAPTGQSYEQALLGWISHACAALKKRIIKEVDAGLPDDNGSRLQTPDIPPVRDFQDLCDGICLALLISYYCPKVVPWTSVRINYLPAVEDSIHNILLVCNFSQKHLPYTVMHMTPEDVTYMRGSMKLNLVVLLTDLFNLFEIHPAKCVCYPGMDGQVPHSNSFGGGLNRRSTPPNEYQTVQSNNFDANHAEAFVVHKSRGITTLASMHSQQQQLHQQQHQQHQQQYQQQPLQQHPSQSQLQIQQQEPLVPARLRQAKEKTNVESKADERGDFVAAGRPSNWEQSRRPSFAGRRSRRNSSSEDSQLTIENFGGSQDQLNTLGRYERDRERKLSNTSVGSYPVEPAVAVRSSIADARGTLQLSYDTDSGSEKQDRETEKYSMRRQVSVDNVPTVSSHNLSNAGSPLPVARHKQHSSDKDYSSNSGMTPDAYNDTRSTSAYDPESTPVRKSSTSSMPASPAAWQLDVGDDDMRSLENASKLSTIRMKLEEKRRRIEQDKRKIEMALLRHQEKEDLESCPDVMKWETMSNESKRTPDMDPVDLDKYQAYNAPVSAYSSRPPSRDPYQQQLHHQQQQPMPMPQPMQYVNEHGQYMSPPQPAHYMPQQTQQPQSIYSDNGAAYNHSNHSPYGGAPQYRSSVVYDDYGQPTNHFYLHESSPQPQAHPHPQRRTWAHSAAAAAYEQQQQIQPSLVDVNAWQTQQHQKQKQTWMNRPPSSAGAPSPGSFMLHQNGGGGGGGGGGGELQHLFQVQASPQHGQRQVSGSNGVQRQQSLTNLRDNRSPKAPQNMGMPMGMPMQQEDMMAPQSICFIGDEEDVDELERNIIESMQSTHITDFVHQQQQQHQQQLQQQQRLQGHSGRGSSSEDYDSGEMISNKLNITSGNLTYRIPSPSRPSIQANSFQDPRAMAAAPGAEDQPPEKGFYISFDDEQPKRPKPPLRAKRSPKKESPPGSRDSVDNQATLKRESLSHLHNNNNIGFGNDDVNSKPVTRHSIHGLNNSNSVKSPGNATYNKYTDEPPIQLRQLAVSGAMSPTSNERRHLDDVSNQSPQQTQQPMSPTRLQQSSNNAEAAKNKALVIGADSTNLDPESVDEMERRKEKIMLLSLQRRQQQEEAKARKEIEASQKREKEREKEEERSRKKEEQMARRAAILEQHRLKKAIEEAEREGKTLDRPDLHVKLQSHSSTSTTPRLRQQRTTRPRPKTIHVDDASVDISEASSISSRGKKGSSSNLTDSGLGRATPPRRAPSPGMGMGASGPKLYKQPAAKSNRGIILNAVEYCVFPGVVNREAKQKVLEKIARSEAKHFLVLFRDAGCQFRALYSYQPETDQVTKLYGTGPSQVEEVMFDKFFKYNSGGKCFSQVHTKHLTVTIDAFTIHNSLWQGKRVQLPSKKDMALVI</sequence>
<keyword evidence="5" id="KW-0206">Cytoskeleton</keyword>
<evidence type="ECO:0000256" key="4">
    <source>
        <dbReference type="ARBA" id="ARBA00023054"/>
    </source>
</evidence>
<dbReference type="InterPro" id="IPR032940">
    <property type="entry name" value="CAMSAP"/>
</dbReference>
<dbReference type="GO" id="GO:0031122">
    <property type="term" value="P:cytoplasmic microtubule organization"/>
    <property type="evidence" value="ECO:0007669"/>
    <property type="project" value="TreeGrafter"/>
</dbReference>
<feature type="compositionally biased region" description="Low complexity" evidence="8">
    <location>
        <begin position="929"/>
        <end position="940"/>
    </location>
</feature>
<reference evidence="11 12" key="1">
    <citation type="journal article" date="2007" name="Nature">
        <title>Evolution of genes and genomes on the Drosophila phylogeny.</title>
        <authorList>
            <consortium name="Drosophila 12 Genomes Consortium"/>
            <person name="Clark A.G."/>
            <person name="Eisen M.B."/>
            <person name="Smith D.R."/>
            <person name="Bergman C.M."/>
            <person name="Oliver B."/>
            <person name="Markow T.A."/>
            <person name="Kaufman T.C."/>
            <person name="Kellis M."/>
            <person name="Gelbart W."/>
            <person name="Iyer V.N."/>
            <person name="Pollard D.A."/>
            <person name="Sackton T.B."/>
            <person name="Larracuente A.M."/>
            <person name="Singh N.D."/>
            <person name="Abad J.P."/>
            <person name="Abt D.N."/>
            <person name="Adryan B."/>
            <person name="Aguade M."/>
            <person name="Akashi H."/>
            <person name="Anderson W.W."/>
            <person name="Aquadro C.F."/>
            <person name="Ardell D.H."/>
            <person name="Arguello R."/>
            <person name="Artieri C.G."/>
            <person name="Barbash D.A."/>
            <person name="Barker D."/>
            <person name="Barsanti P."/>
            <person name="Batterham P."/>
            <person name="Batzoglou S."/>
            <person name="Begun D."/>
            <person name="Bhutkar A."/>
            <person name="Blanco E."/>
            <person name="Bosak S.A."/>
            <person name="Bradley R.K."/>
            <person name="Brand A.D."/>
            <person name="Brent M.R."/>
            <person name="Brooks A.N."/>
            <person name="Brown R.H."/>
            <person name="Butlin R.K."/>
            <person name="Caggese C."/>
            <person name="Calvi B.R."/>
            <person name="Bernardo de Carvalho A."/>
            <person name="Caspi A."/>
            <person name="Castrezana S."/>
            <person name="Celniker S.E."/>
            <person name="Chang J.L."/>
            <person name="Chapple C."/>
            <person name="Chatterji S."/>
            <person name="Chinwalla A."/>
            <person name="Civetta A."/>
            <person name="Clifton S.W."/>
            <person name="Comeron J.M."/>
            <person name="Costello J.C."/>
            <person name="Coyne J.A."/>
            <person name="Daub J."/>
            <person name="David R.G."/>
            <person name="Delcher A.L."/>
            <person name="Delehaunty K."/>
            <person name="Do C.B."/>
            <person name="Ebling H."/>
            <person name="Edwards K."/>
            <person name="Eickbush T."/>
            <person name="Evans J.D."/>
            <person name="Filipski A."/>
            <person name="Findeiss S."/>
            <person name="Freyhult E."/>
            <person name="Fulton L."/>
            <person name="Fulton R."/>
            <person name="Garcia A.C."/>
            <person name="Gardiner A."/>
            <person name="Garfield D.A."/>
            <person name="Garvin B.E."/>
            <person name="Gibson G."/>
            <person name="Gilbert D."/>
            <person name="Gnerre S."/>
            <person name="Godfrey J."/>
            <person name="Good R."/>
            <person name="Gotea V."/>
            <person name="Gravely B."/>
            <person name="Greenberg A.J."/>
            <person name="Griffiths-Jones S."/>
            <person name="Gross S."/>
            <person name="Guigo R."/>
            <person name="Gustafson E.A."/>
            <person name="Haerty W."/>
            <person name="Hahn M.W."/>
            <person name="Halligan D.L."/>
            <person name="Halpern A.L."/>
            <person name="Halter G.M."/>
            <person name="Han M.V."/>
            <person name="Heger A."/>
            <person name="Hillier L."/>
            <person name="Hinrichs A.S."/>
            <person name="Holmes I."/>
            <person name="Hoskins R.A."/>
            <person name="Hubisz M.J."/>
            <person name="Hultmark D."/>
            <person name="Huntley M.A."/>
            <person name="Jaffe D.B."/>
            <person name="Jagadeeshan S."/>
            <person name="Jeck W.R."/>
            <person name="Johnson J."/>
            <person name="Jones C.D."/>
            <person name="Jordan W.C."/>
            <person name="Karpen G.H."/>
            <person name="Kataoka E."/>
            <person name="Keightley P.D."/>
            <person name="Kheradpour P."/>
            <person name="Kirkness E.F."/>
            <person name="Koerich L.B."/>
            <person name="Kristiansen K."/>
            <person name="Kudrna D."/>
            <person name="Kulathinal R.J."/>
            <person name="Kumar S."/>
            <person name="Kwok R."/>
            <person name="Lander E."/>
            <person name="Langley C.H."/>
            <person name="Lapoint R."/>
            <person name="Lazzaro B.P."/>
            <person name="Lee S.J."/>
            <person name="Levesque L."/>
            <person name="Li R."/>
            <person name="Lin C.F."/>
            <person name="Lin M.F."/>
            <person name="Lindblad-Toh K."/>
            <person name="Llopart A."/>
            <person name="Long M."/>
            <person name="Low L."/>
            <person name="Lozovsky E."/>
            <person name="Lu J."/>
            <person name="Luo M."/>
            <person name="Machado C.A."/>
            <person name="Makalowski W."/>
            <person name="Marzo M."/>
            <person name="Matsuda M."/>
            <person name="Matzkin L."/>
            <person name="McAllister B."/>
            <person name="McBride C.S."/>
            <person name="McKernan B."/>
            <person name="McKernan K."/>
            <person name="Mendez-Lago M."/>
            <person name="Minx P."/>
            <person name="Mollenhauer M.U."/>
            <person name="Montooth K."/>
            <person name="Mount S.M."/>
            <person name="Mu X."/>
            <person name="Myers E."/>
            <person name="Negre B."/>
            <person name="Newfeld S."/>
            <person name="Nielsen R."/>
            <person name="Noor M.A."/>
            <person name="O'Grady P."/>
            <person name="Pachter L."/>
            <person name="Papaceit M."/>
            <person name="Parisi M.J."/>
            <person name="Parisi M."/>
            <person name="Parts L."/>
            <person name="Pedersen J.S."/>
            <person name="Pesole G."/>
            <person name="Phillippy A.M."/>
            <person name="Ponting C.P."/>
            <person name="Pop M."/>
            <person name="Porcelli D."/>
            <person name="Powell J.R."/>
            <person name="Prohaska S."/>
            <person name="Pruitt K."/>
            <person name="Puig M."/>
            <person name="Quesneville H."/>
            <person name="Ram K.R."/>
            <person name="Rand D."/>
            <person name="Rasmussen M.D."/>
            <person name="Reed L.K."/>
            <person name="Reenan R."/>
            <person name="Reily A."/>
            <person name="Remington K.A."/>
            <person name="Rieger T.T."/>
            <person name="Ritchie M.G."/>
            <person name="Robin C."/>
            <person name="Rogers Y.H."/>
            <person name="Rohde C."/>
            <person name="Rozas J."/>
            <person name="Rubenfield M.J."/>
            <person name="Ruiz A."/>
            <person name="Russo S."/>
            <person name="Salzberg S.L."/>
            <person name="Sanchez-Gracia A."/>
            <person name="Saranga D.J."/>
            <person name="Sato H."/>
            <person name="Schaeffer S.W."/>
            <person name="Schatz M.C."/>
            <person name="Schlenke T."/>
            <person name="Schwartz R."/>
            <person name="Segarra C."/>
            <person name="Singh R.S."/>
            <person name="Sirot L."/>
            <person name="Sirota M."/>
            <person name="Sisneros N.B."/>
            <person name="Smith C.D."/>
            <person name="Smith T.F."/>
            <person name="Spieth J."/>
            <person name="Stage D.E."/>
            <person name="Stark A."/>
            <person name="Stephan W."/>
            <person name="Strausberg R.L."/>
            <person name="Strempel S."/>
            <person name="Sturgill D."/>
            <person name="Sutton G."/>
            <person name="Sutton G.G."/>
            <person name="Tao W."/>
            <person name="Teichmann S."/>
            <person name="Tobari Y.N."/>
            <person name="Tomimura Y."/>
            <person name="Tsolas J.M."/>
            <person name="Valente V.L."/>
            <person name="Venter E."/>
            <person name="Venter J.C."/>
            <person name="Vicario S."/>
            <person name="Vieira F.G."/>
            <person name="Vilella A.J."/>
            <person name="Villasante A."/>
            <person name="Walenz B."/>
            <person name="Wang J."/>
            <person name="Wasserman M."/>
            <person name="Watts T."/>
            <person name="Wilson D."/>
            <person name="Wilson R.K."/>
            <person name="Wing R.A."/>
            <person name="Wolfner M.F."/>
            <person name="Wong A."/>
            <person name="Wong G.K."/>
            <person name="Wu C.I."/>
            <person name="Wu G."/>
            <person name="Yamamoto D."/>
            <person name="Yang H.P."/>
            <person name="Yang S.P."/>
            <person name="Yorke J.A."/>
            <person name="Yoshida K."/>
            <person name="Zdobnov E."/>
            <person name="Zhang P."/>
            <person name="Zhang Y."/>
            <person name="Zimin A.V."/>
            <person name="Baldwin J."/>
            <person name="Abdouelleil A."/>
            <person name="Abdulkadir J."/>
            <person name="Abebe A."/>
            <person name="Abera B."/>
            <person name="Abreu J."/>
            <person name="Acer S.C."/>
            <person name="Aftuck L."/>
            <person name="Alexander A."/>
            <person name="An P."/>
            <person name="Anderson E."/>
            <person name="Anderson S."/>
            <person name="Arachi H."/>
            <person name="Azer M."/>
            <person name="Bachantsang P."/>
            <person name="Barry A."/>
            <person name="Bayul T."/>
            <person name="Berlin A."/>
            <person name="Bessette D."/>
            <person name="Bloom T."/>
            <person name="Blye J."/>
            <person name="Boguslavskiy L."/>
            <person name="Bonnet C."/>
            <person name="Boukhgalter B."/>
            <person name="Bourzgui I."/>
            <person name="Brown A."/>
            <person name="Cahill P."/>
            <person name="Channer S."/>
            <person name="Cheshatsang Y."/>
            <person name="Chuda L."/>
            <person name="Citroen M."/>
            <person name="Collymore A."/>
            <person name="Cooke P."/>
            <person name="Costello M."/>
            <person name="D'Aco K."/>
            <person name="Daza R."/>
            <person name="De Haan G."/>
            <person name="DeGray S."/>
            <person name="DeMaso C."/>
            <person name="Dhargay N."/>
            <person name="Dooley K."/>
            <person name="Dooley E."/>
            <person name="Doricent M."/>
            <person name="Dorje P."/>
            <person name="Dorjee K."/>
            <person name="Dupes A."/>
            <person name="Elong R."/>
            <person name="Falk J."/>
            <person name="Farina A."/>
            <person name="Faro S."/>
            <person name="Ferguson D."/>
            <person name="Fisher S."/>
            <person name="Foley C.D."/>
            <person name="Franke A."/>
            <person name="Friedrich D."/>
            <person name="Gadbois L."/>
            <person name="Gearin G."/>
            <person name="Gearin C.R."/>
            <person name="Giannoukos G."/>
            <person name="Goode T."/>
            <person name="Graham J."/>
            <person name="Grandbois E."/>
            <person name="Grewal S."/>
            <person name="Gyaltsen K."/>
            <person name="Hafez N."/>
            <person name="Hagos B."/>
            <person name="Hall J."/>
            <person name="Henson C."/>
            <person name="Hollinger A."/>
            <person name="Honan T."/>
            <person name="Huard M.D."/>
            <person name="Hughes L."/>
            <person name="Hurhula B."/>
            <person name="Husby M.E."/>
            <person name="Kamat A."/>
            <person name="Kanga B."/>
            <person name="Kashin S."/>
            <person name="Khazanovich D."/>
            <person name="Kisner P."/>
            <person name="Lance K."/>
            <person name="Lara M."/>
            <person name="Lee W."/>
            <person name="Lennon N."/>
            <person name="Letendre F."/>
            <person name="LeVine R."/>
            <person name="Lipovsky A."/>
            <person name="Liu X."/>
            <person name="Liu J."/>
            <person name="Liu S."/>
            <person name="Lokyitsang T."/>
            <person name="Lokyitsang Y."/>
            <person name="Lubonja R."/>
            <person name="Lui A."/>
            <person name="MacDonald P."/>
            <person name="Magnisalis V."/>
            <person name="Maru K."/>
            <person name="Matthews C."/>
            <person name="McCusker W."/>
            <person name="McDonough S."/>
            <person name="Mehta T."/>
            <person name="Meldrim J."/>
            <person name="Meneus L."/>
            <person name="Mihai O."/>
            <person name="Mihalev A."/>
            <person name="Mihova T."/>
            <person name="Mittelman R."/>
            <person name="Mlenga V."/>
            <person name="Montmayeur A."/>
            <person name="Mulrain L."/>
            <person name="Navidi A."/>
            <person name="Naylor J."/>
            <person name="Negash T."/>
            <person name="Nguyen T."/>
            <person name="Nguyen N."/>
            <person name="Nicol R."/>
            <person name="Norbu C."/>
            <person name="Norbu N."/>
            <person name="Novod N."/>
            <person name="O'Neill B."/>
            <person name="Osman S."/>
            <person name="Markiewicz E."/>
            <person name="Oyono O.L."/>
            <person name="Patti C."/>
            <person name="Phunkhang P."/>
            <person name="Pierre F."/>
            <person name="Priest M."/>
            <person name="Raghuraman S."/>
            <person name="Rege F."/>
            <person name="Reyes R."/>
            <person name="Rise C."/>
            <person name="Rogov P."/>
            <person name="Ross K."/>
            <person name="Ryan E."/>
            <person name="Settipalli S."/>
            <person name="Shea T."/>
            <person name="Sherpa N."/>
            <person name="Shi L."/>
            <person name="Shih D."/>
            <person name="Sparrow T."/>
            <person name="Spaulding J."/>
            <person name="Stalker J."/>
            <person name="Stange-Thomann N."/>
            <person name="Stavropoulos S."/>
            <person name="Stone C."/>
            <person name="Strader C."/>
            <person name="Tesfaye S."/>
            <person name="Thomson T."/>
            <person name="Thoulutsang Y."/>
            <person name="Thoulutsang D."/>
            <person name="Topham K."/>
            <person name="Topping I."/>
            <person name="Tsamla T."/>
            <person name="Vassiliev H."/>
            <person name="Vo A."/>
            <person name="Wangchuk T."/>
            <person name="Wangdi T."/>
            <person name="Weiand M."/>
            <person name="Wilkinson J."/>
            <person name="Wilson A."/>
            <person name="Yadav S."/>
            <person name="Young G."/>
            <person name="Yu Q."/>
            <person name="Zembek L."/>
            <person name="Zhong D."/>
            <person name="Zimmer A."/>
            <person name="Zwirko Z."/>
            <person name="Jaffe D.B."/>
            <person name="Alvarez P."/>
            <person name="Brockman W."/>
            <person name="Butler J."/>
            <person name="Chin C."/>
            <person name="Gnerre S."/>
            <person name="Grabherr M."/>
            <person name="Kleber M."/>
            <person name="Mauceli E."/>
            <person name="MacCallum I."/>
        </authorList>
    </citation>
    <scope>NUCLEOTIDE SEQUENCE [LARGE SCALE GENOMIC DNA]</scope>
    <source>
        <strain evidence="12">Tai18E2 / Tucson 14021-0261.01</strain>
    </source>
</reference>
<feature type="domain" description="Calponin-homology (CH)" evidence="9">
    <location>
        <begin position="156"/>
        <end position="288"/>
    </location>
</feature>
<feature type="compositionally biased region" description="Low complexity" evidence="8">
    <location>
        <begin position="598"/>
        <end position="609"/>
    </location>
</feature>
<evidence type="ECO:0000313" key="11">
    <source>
        <dbReference type="EMBL" id="KRK00090.1"/>
    </source>
</evidence>
<protein>
    <submittedName>
        <fullName evidence="11">Uncharacterized protein, isoform Q</fullName>
    </submittedName>
</protein>
<feature type="compositionally biased region" description="Basic and acidic residues" evidence="8">
    <location>
        <begin position="517"/>
        <end position="529"/>
    </location>
</feature>
<evidence type="ECO:0000259" key="9">
    <source>
        <dbReference type="PROSITE" id="PS50021"/>
    </source>
</evidence>
<evidence type="ECO:0000313" key="12">
    <source>
        <dbReference type="Proteomes" id="UP000002282"/>
    </source>
</evidence>
<dbReference type="Proteomes" id="UP000002282">
    <property type="component" value="Chromosome 2R"/>
</dbReference>
<evidence type="ECO:0000256" key="7">
    <source>
        <dbReference type="SAM" id="Coils"/>
    </source>
</evidence>
<keyword evidence="4 7" id="KW-0175">Coiled coil</keyword>
<dbReference type="PANTHER" id="PTHR21595:SF0">
    <property type="entry name" value="PATRONIN"/>
    <property type="match status" value="1"/>
</dbReference>
<dbReference type="GO" id="GO:0005516">
    <property type="term" value="F:calmodulin binding"/>
    <property type="evidence" value="ECO:0007669"/>
    <property type="project" value="InterPro"/>
</dbReference>
<dbReference type="Pfam" id="PF08683">
    <property type="entry name" value="CAMSAP_CKK"/>
    <property type="match status" value="1"/>
</dbReference>
<dbReference type="InterPro" id="IPR022613">
    <property type="entry name" value="CH_CAMSAP_2"/>
</dbReference>
<dbReference type="InterPro" id="IPR031372">
    <property type="entry name" value="CAMSAP_CC1"/>
</dbReference>
<dbReference type="SMART" id="SM01051">
    <property type="entry name" value="CAMSAP_CKK"/>
    <property type="match status" value="1"/>
</dbReference>
<feature type="region of interest" description="Disordered" evidence="8">
    <location>
        <begin position="979"/>
        <end position="1013"/>
    </location>
</feature>
<comment type="subcellular location">
    <subcellularLocation>
        <location evidence="1">Cytoplasm</location>
        <location evidence="1">Cytoskeleton</location>
    </subcellularLocation>
</comment>
<feature type="compositionally biased region" description="Basic residues" evidence="8">
    <location>
        <begin position="1076"/>
        <end position="1087"/>
    </location>
</feature>
<dbReference type="GO" id="GO:0036449">
    <property type="term" value="C:microtubule minus-end"/>
    <property type="evidence" value="ECO:0007669"/>
    <property type="project" value="TreeGrafter"/>
</dbReference>
<feature type="compositionally biased region" description="Basic residues" evidence="8">
    <location>
        <begin position="1334"/>
        <end position="1345"/>
    </location>
</feature>
<evidence type="ECO:0000256" key="1">
    <source>
        <dbReference type="ARBA" id="ARBA00004245"/>
    </source>
</evidence>
<name>A0A0R1DXW8_DROYA</name>
<feature type="region of interest" description="Disordered" evidence="8">
    <location>
        <begin position="700"/>
        <end position="727"/>
    </location>
</feature>
<dbReference type="GO" id="GO:0031175">
    <property type="term" value="P:neuron projection development"/>
    <property type="evidence" value="ECO:0007669"/>
    <property type="project" value="InterPro"/>
</dbReference>
<feature type="compositionally biased region" description="Polar residues" evidence="8">
    <location>
        <begin position="892"/>
        <end position="920"/>
    </location>
</feature>
<reference evidence="11 12" key="2">
    <citation type="journal article" date="2007" name="PLoS Biol.">
        <title>Principles of genome evolution in the Drosophila melanogaster species group.</title>
        <authorList>
            <person name="Ranz J.M."/>
            <person name="Maurin D."/>
            <person name="Chan Y.S."/>
            <person name="von Grotthuss M."/>
            <person name="Hillier L.W."/>
            <person name="Roote J."/>
            <person name="Ashburner M."/>
            <person name="Bergman C.M."/>
        </authorList>
    </citation>
    <scope>NUCLEOTIDE SEQUENCE [LARGE SCALE GENOMIC DNA]</scope>
    <source>
        <strain evidence="12">Tai18E2 / Tucson 14021-0261.01</strain>
    </source>
</reference>
<evidence type="ECO:0000259" key="10">
    <source>
        <dbReference type="PROSITE" id="PS51508"/>
    </source>
</evidence>
<dbReference type="PROSITE" id="PS51508">
    <property type="entry name" value="CKK"/>
    <property type="match status" value="1"/>
</dbReference>
<feature type="coiled-coil region" evidence="7">
    <location>
        <begin position="625"/>
        <end position="659"/>
    </location>
</feature>
<feature type="region of interest" description="Disordered" evidence="8">
    <location>
        <begin position="844"/>
        <end position="940"/>
    </location>
</feature>
<comment type="similarity">
    <text evidence="6">Belongs to the CAMSAP1 family.</text>
</comment>
<feature type="region of interest" description="Disordered" evidence="8">
    <location>
        <begin position="508"/>
        <end position="611"/>
    </location>
</feature>
<feature type="compositionally biased region" description="Low complexity" evidence="8">
    <location>
        <begin position="358"/>
        <end position="394"/>
    </location>
</feature>
<gene>
    <name evidence="11" type="primary">Dyak\GE13989</name>
    <name evidence="11" type="synonym">dyak_GLEANR_14150</name>
    <name evidence="11" type="synonym">GE13989</name>
    <name evidence="11" type="ORF">Dyak_GE13989</name>
</gene>
<dbReference type="InterPro" id="IPR011033">
    <property type="entry name" value="PRC_barrel-like_sf"/>
</dbReference>
<feature type="region of interest" description="Disordered" evidence="8">
    <location>
        <begin position="761"/>
        <end position="782"/>
    </location>
</feature>
<proteinExistence type="inferred from homology"/>
<feature type="compositionally biased region" description="Polar residues" evidence="8">
    <location>
        <begin position="1138"/>
        <end position="1155"/>
    </location>
</feature>
<keyword evidence="3 6" id="KW-0493">Microtubule</keyword>
<dbReference type="InterPro" id="IPR038209">
    <property type="entry name" value="CKK_dom_sf"/>
</dbReference>
<evidence type="ECO:0000256" key="5">
    <source>
        <dbReference type="ARBA" id="ARBA00023212"/>
    </source>
</evidence>
<feature type="compositionally biased region" description="Low complexity" evidence="8">
    <location>
        <begin position="1353"/>
        <end position="1371"/>
    </location>
</feature>
<dbReference type="EMBL" id="CM000158">
    <property type="protein sequence ID" value="KRK00090.1"/>
    <property type="molecule type" value="Genomic_DNA"/>
</dbReference>
<dbReference type="PANTHER" id="PTHR21595">
    <property type="entry name" value="PATRONIN"/>
    <property type="match status" value="1"/>
</dbReference>
<keyword evidence="12" id="KW-1185">Reference proteome</keyword>
<feature type="compositionally biased region" description="Low complexity" evidence="8">
    <location>
        <begin position="844"/>
        <end position="869"/>
    </location>
</feature>
<feature type="compositionally biased region" description="Gly residues" evidence="8">
    <location>
        <begin position="875"/>
        <end position="887"/>
    </location>
</feature>
<feature type="region of interest" description="Disordered" evidence="8">
    <location>
        <begin position="1171"/>
        <end position="1212"/>
    </location>
</feature>
<feature type="compositionally biased region" description="Low complexity" evidence="8">
    <location>
        <begin position="1189"/>
        <end position="1201"/>
    </location>
</feature>
<dbReference type="GO" id="GO:0030507">
    <property type="term" value="F:spectrin binding"/>
    <property type="evidence" value="ECO:0007669"/>
    <property type="project" value="InterPro"/>
</dbReference>
<comment type="domain">
    <text evidence="6">The CKK domain binds microtubules.</text>
</comment>
<dbReference type="PROSITE" id="PS50021">
    <property type="entry name" value="CH"/>
    <property type="match status" value="1"/>
</dbReference>
<feature type="compositionally biased region" description="Polar residues" evidence="8">
    <location>
        <begin position="451"/>
        <end position="468"/>
    </location>
</feature>
<dbReference type="Gene3D" id="3.10.20.360">
    <property type="entry name" value="CKK domain"/>
    <property type="match status" value="1"/>
</dbReference>
<feature type="region of interest" description="Disordered" evidence="8">
    <location>
        <begin position="356"/>
        <end position="394"/>
    </location>
</feature>
<dbReference type="Pfam" id="PF17095">
    <property type="entry name" value="CAMSAP_CC1"/>
    <property type="match status" value="1"/>
</dbReference>
<dbReference type="Pfam" id="PF25532">
    <property type="entry name" value="CH_CAMSAP2_N"/>
    <property type="match status" value="1"/>
</dbReference>
<evidence type="ECO:0000256" key="2">
    <source>
        <dbReference type="ARBA" id="ARBA00022490"/>
    </source>
</evidence>
<feature type="compositionally biased region" description="Basic and acidic residues" evidence="8">
    <location>
        <begin position="406"/>
        <end position="421"/>
    </location>
</feature>
<evidence type="ECO:0000256" key="6">
    <source>
        <dbReference type="PROSITE-ProRule" id="PRU00841"/>
    </source>
</evidence>
<feature type="compositionally biased region" description="Low complexity" evidence="8">
    <location>
        <begin position="711"/>
        <end position="723"/>
    </location>
</feature>
<dbReference type="SMR" id="A0A0R1DXW8"/>
<evidence type="ECO:0000256" key="8">
    <source>
        <dbReference type="SAM" id="MobiDB-lite"/>
    </source>
</evidence>
<feature type="region of interest" description="Disordered" evidence="8">
    <location>
        <begin position="1049"/>
        <end position="1157"/>
    </location>
</feature>
<accession>A0A0R1DXW8</accession>
<dbReference type="GO" id="GO:0007026">
    <property type="term" value="P:negative regulation of microtubule depolymerization"/>
    <property type="evidence" value="ECO:0007669"/>
    <property type="project" value="TreeGrafter"/>
</dbReference>
<feature type="region of interest" description="Disordered" evidence="8">
    <location>
        <begin position="406"/>
        <end position="468"/>
    </location>
</feature>
<feature type="region of interest" description="Disordered" evidence="8">
    <location>
        <begin position="1255"/>
        <end position="1287"/>
    </location>
</feature>
<dbReference type="OrthoDB" id="2125658at2759"/>
<feature type="compositionally biased region" description="Low complexity" evidence="8">
    <location>
        <begin position="981"/>
        <end position="1005"/>
    </location>
</feature>
<keyword evidence="2" id="KW-0963">Cytoplasm</keyword>
<feature type="compositionally biased region" description="Polar residues" evidence="8">
    <location>
        <begin position="535"/>
        <end position="551"/>
    </location>
</feature>
<feature type="compositionally biased region" description="Basic and acidic residues" evidence="8">
    <location>
        <begin position="1306"/>
        <end position="1319"/>
    </location>
</feature>
<dbReference type="InterPro" id="IPR014797">
    <property type="entry name" value="CKK_CAMSAP"/>
</dbReference>
<dbReference type="GO" id="GO:0051011">
    <property type="term" value="F:microtubule minus-end binding"/>
    <property type="evidence" value="ECO:0007669"/>
    <property type="project" value="TreeGrafter"/>
</dbReference>
<dbReference type="InterPro" id="IPR058042">
    <property type="entry name" value="CAMSAP_N"/>
</dbReference>
<dbReference type="InterPro" id="IPR036872">
    <property type="entry name" value="CH_dom_sf"/>
</dbReference>
<dbReference type="InterPro" id="IPR001715">
    <property type="entry name" value="CH_dom"/>
</dbReference>
<dbReference type="FunFam" id="3.10.20.360:FF:000002">
    <property type="entry name" value="Patronin, isoform M"/>
    <property type="match status" value="1"/>
</dbReference>
<feature type="region of interest" description="Disordered" evidence="8">
    <location>
        <begin position="1306"/>
        <end position="1403"/>
    </location>
</feature>
<organism evidence="11 12">
    <name type="scientific">Drosophila yakuba</name>
    <name type="common">Fruit fly</name>
    <dbReference type="NCBI Taxonomy" id="7245"/>
    <lineage>
        <taxon>Eukaryota</taxon>
        <taxon>Metazoa</taxon>
        <taxon>Ecdysozoa</taxon>
        <taxon>Arthropoda</taxon>
        <taxon>Hexapoda</taxon>
        <taxon>Insecta</taxon>
        <taxon>Pterygota</taxon>
        <taxon>Neoptera</taxon>
        <taxon>Endopterygota</taxon>
        <taxon>Diptera</taxon>
        <taxon>Brachycera</taxon>
        <taxon>Muscomorpha</taxon>
        <taxon>Ephydroidea</taxon>
        <taxon>Drosophilidae</taxon>
        <taxon>Drosophila</taxon>
        <taxon>Sophophora</taxon>
    </lineage>
</organism>
<dbReference type="SUPFAM" id="SSF47576">
    <property type="entry name" value="Calponin-homology domain, CH-domain"/>
    <property type="match status" value="1"/>
</dbReference>
<dbReference type="SUPFAM" id="SSF50346">
    <property type="entry name" value="PRC-barrel domain"/>
    <property type="match status" value="1"/>
</dbReference>
<feature type="domain" description="CKK" evidence="10">
    <location>
        <begin position="1398"/>
        <end position="1532"/>
    </location>
</feature>
<evidence type="ECO:0000256" key="3">
    <source>
        <dbReference type="ARBA" id="ARBA00022701"/>
    </source>
</evidence>